<reference evidence="3" key="2">
    <citation type="submission" date="2023-06" db="EMBL/GenBank/DDBJ databases">
        <authorList>
            <consortium name="Lawrence Berkeley National Laboratory"/>
            <person name="Haridas S."/>
            <person name="Hensen N."/>
            <person name="Bonometti L."/>
            <person name="Westerberg I."/>
            <person name="Brannstrom I.O."/>
            <person name="Guillou S."/>
            <person name="Cros-Aarteil S."/>
            <person name="Calhoun S."/>
            <person name="Kuo A."/>
            <person name="Mondo S."/>
            <person name="Pangilinan J."/>
            <person name="Riley R."/>
            <person name="Labutti K."/>
            <person name="Andreopoulos B."/>
            <person name="Lipzen A."/>
            <person name="Chen C."/>
            <person name="Yanf M."/>
            <person name="Daum C."/>
            <person name="Ng V."/>
            <person name="Clum A."/>
            <person name="Steindorff A."/>
            <person name="Ohm R."/>
            <person name="Martin F."/>
            <person name="Silar P."/>
            <person name="Natvig D."/>
            <person name="Lalanne C."/>
            <person name="Gautier V."/>
            <person name="Ament-Velasquez S.L."/>
            <person name="Kruys A."/>
            <person name="Hutchinson M.I."/>
            <person name="Powell A.J."/>
            <person name="Barry K."/>
            <person name="Miller A.N."/>
            <person name="Grigoriev I.V."/>
            <person name="Debuchy R."/>
            <person name="Gladieux P."/>
            <person name="Thoren M.H."/>
            <person name="Johannesson H."/>
        </authorList>
    </citation>
    <scope>NUCLEOTIDE SEQUENCE</scope>
    <source>
        <strain evidence="3">CBS 168.71</strain>
    </source>
</reference>
<feature type="signal peptide" evidence="2">
    <location>
        <begin position="1"/>
        <end position="23"/>
    </location>
</feature>
<keyword evidence="1" id="KW-0472">Membrane</keyword>
<keyword evidence="1" id="KW-0812">Transmembrane</keyword>
<proteinExistence type="predicted"/>
<dbReference type="AlphaFoldDB" id="A0AAE0LU82"/>
<keyword evidence="4" id="KW-1185">Reference proteome</keyword>
<dbReference type="EMBL" id="JAUEPN010000003">
    <property type="protein sequence ID" value="KAK3297707.1"/>
    <property type="molecule type" value="Genomic_DNA"/>
</dbReference>
<feature type="chain" id="PRO_5042130211" description="Secreted protein" evidence="2">
    <location>
        <begin position="24"/>
        <end position="131"/>
    </location>
</feature>
<accession>A0AAE0LU82</accession>
<dbReference type="RefSeq" id="XP_062661221.1">
    <property type="nucleotide sequence ID" value="XM_062803592.1"/>
</dbReference>
<keyword evidence="2" id="KW-0732">Signal</keyword>
<organism evidence="3 4">
    <name type="scientific">Chaetomium fimeti</name>
    <dbReference type="NCBI Taxonomy" id="1854472"/>
    <lineage>
        <taxon>Eukaryota</taxon>
        <taxon>Fungi</taxon>
        <taxon>Dikarya</taxon>
        <taxon>Ascomycota</taxon>
        <taxon>Pezizomycotina</taxon>
        <taxon>Sordariomycetes</taxon>
        <taxon>Sordariomycetidae</taxon>
        <taxon>Sordariales</taxon>
        <taxon>Chaetomiaceae</taxon>
        <taxon>Chaetomium</taxon>
    </lineage>
</organism>
<gene>
    <name evidence="3" type="ORF">B0H64DRAFT_392858</name>
</gene>
<comment type="caution">
    <text evidence="3">The sequence shown here is derived from an EMBL/GenBank/DDBJ whole genome shotgun (WGS) entry which is preliminary data.</text>
</comment>
<sequence length="131" mass="14615">MGVMMSAVVCCCVGWGFFGVGVGASKRGFGGFWVVCFVGMGKTKEKRLAGGREGGLPVFWRALPMYGFFLSCGSQPVRMVGRIAGIFCLCMLGWLPELMMEMEICCKRTRRIYHTQIVFAVNIHRILRRMA</sequence>
<evidence type="ECO:0000313" key="4">
    <source>
        <dbReference type="Proteomes" id="UP001278766"/>
    </source>
</evidence>
<dbReference type="GeneID" id="87840540"/>
<evidence type="ECO:0000256" key="1">
    <source>
        <dbReference type="SAM" id="Phobius"/>
    </source>
</evidence>
<keyword evidence="1" id="KW-1133">Transmembrane helix</keyword>
<evidence type="ECO:0000313" key="3">
    <source>
        <dbReference type="EMBL" id="KAK3297707.1"/>
    </source>
</evidence>
<name>A0AAE0LU82_9PEZI</name>
<evidence type="ECO:0000256" key="2">
    <source>
        <dbReference type="SAM" id="SignalP"/>
    </source>
</evidence>
<dbReference type="Proteomes" id="UP001278766">
    <property type="component" value="Unassembled WGS sequence"/>
</dbReference>
<feature type="transmembrane region" description="Helical" evidence="1">
    <location>
        <begin position="79"/>
        <end position="100"/>
    </location>
</feature>
<protein>
    <recommendedName>
        <fullName evidence="5">Secreted protein</fullName>
    </recommendedName>
</protein>
<evidence type="ECO:0008006" key="5">
    <source>
        <dbReference type="Google" id="ProtNLM"/>
    </source>
</evidence>
<reference evidence="3" key="1">
    <citation type="journal article" date="2023" name="Mol. Phylogenet. Evol.">
        <title>Genome-scale phylogeny and comparative genomics of the fungal order Sordariales.</title>
        <authorList>
            <person name="Hensen N."/>
            <person name="Bonometti L."/>
            <person name="Westerberg I."/>
            <person name="Brannstrom I.O."/>
            <person name="Guillou S."/>
            <person name="Cros-Aarteil S."/>
            <person name="Calhoun S."/>
            <person name="Haridas S."/>
            <person name="Kuo A."/>
            <person name="Mondo S."/>
            <person name="Pangilinan J."/>
            <person name="Riley R."/>
            <person name="LaButti K."/>
            <person name="Andreopoulos B."/>
            <person name="Lipzen A."/>
            <person name="Chen C."/>
            <person name="Yan M."/>
            <person name="Daum C."/>
            <person name="Ng V."/>
            <person name="Clum A."/>
            <person name="Steindorff A."/>
            <person name="Ohm R.A."/>
            <person name="Martin F."/>
            <person name="Silar P."/>
            <person name="Natvig D.O."/>
            <person name="Lalanne C."/>
            <person name="Gautier V."/>
            <person name="Ament-Velasquez S.L."/>
            <person name="Kruys A."/>
            <person name="Hutchinson M.I."/>
            <person name="Powell A.J."/>
            <person name="Barry K."/>
            <person name="Miller A.N."/>
            <person name="Grigoriev I.V."/>
            <person name="Debuchy R."/>
            <person name="Gladieux P."/>
            <person name="Hiltunen Thoren M."/>
            <person name="Johannesson H."/>
        </authorList>
    </citation>
    <scope>NUCLEOTIDE SEQUENCE</scope>
    <source>
        <strain evidence="3">CBS 168.71</strain>
    </source>
</reference>